<evidence type="ECO:0000259" key="1">
    <source>
        <dbReference type="Pfam" id="PF20694"/>
    </source>
</evidence>
<gene>
    <name evidence="2" type="ORF">OS493_033287</name>
</gene>
<reference evidence="2" key="1">
    <citation type="submission" date="2023-01" db="EMBL/GenBank/DDBJ databases">
        <title>Genome assembly of the deep-sea coral Lophelia pertusa.</title>
        <authorList>
            <person name="Herrera S."/>
            <person name="Cordes E."/>
        </authorList>
    </citation>
    <scope>NUCLEOTIDE SEQUENCE</scope>
    <source>
        <strain evidence="2">USNM1676648</strain>
        <tissue evidence="2">Polyp</tissue>
    </source>
</reference>
<feature type="domain" description="TRADD-like N-terminal" evidence="1">
    <location>
        <begin position="75"/>
        <end position="113"/>
    </location>
</feature>
<dbReference type="OrthoDB" id="6162777at2759"/>
<evidence type="ECO:0000313" key="2">
    <source>
        <dbReference type="EMBL" id="KAJ7382723.1"/>
    </source>
</evidence>
<dbReference type="InterPro" id="IPR049341">
    <property type="entry name" value="TRADD-like_N"/>
</dbReference>
<dbReference type="Pfam" id="PF20694">
    <property type="entry name" value="TRADD-like_N"/>
    <property type="match status" value="2"/>
</dbReference>
<sequence>MGIMPIVIKVEGATFQTPKSRDPMQQEEVKRLIMFEMTKRFMETHAAQIPVENYSLSLYWYLQDRLEVKVLAANEGSLRITVECSTLQILECLWEDYCSGHLNAVAEECLLTDDIKRRFDVESVKLETTILEEYYLACKLCLSGISEVNQDSTMKEDELWLQDQTRAADETVIQATEEPEPMTVHLAVNYGGNLTNVQRENSAQQEEERQQLVSEEFLETETADIPVDELPQYFQHLRLIHNPMPRDASDNSLRIAVECNNLESLERLWSDYRSGHLNAIAEKFLVTDDIKRRFDVQSVNLATTILEEDYMACKEFLLNKPQVNQDLTMKEEELWPEDQTRAANETVIQATEEPEPMIVHLEVNCK</sequence>
<organism evidence="2 3">
    <name type="scientific">Desmophyllum pertusum</name>
    <dbReference type="NCBI Taxonomy" id="174260"/>
    <lineage>
        <taxon>Eukaryota</taxon>
        <taxon>Metazoa</taxon>
        <taxon>Cnidaria</taxon>
        <taxon>Anthozoa</taxon>
        <taxon>Hexacorallia</taxon>
        <taxon>Scleractinia</taxon>
        <taxon>Caryophylliina</taxon>
        <taxon>Caryophylliidae</taxon>
        <taxon>Desmophyllum</taxon>
    </lineage>
</organism>
<name>A0A9X0D1Y3_9CNID</name>
<protein>
    <recommendedName>
        <fullName evidence="1">TRADD-like N-terminal domain-containing protein</fullName>
    </recommendedName>
</protein>
<evidence type="ECO:0000313" key="3">
    <source>
        <dbReference type="Proteomes" id="UP001163046"/>
    </source>
</evidence>
<proteinExistence type="predicted"/>
<accession>A0A9X0D1Y3</accession>
<feature type="domain" description="TRADD-like N-terminal" evidence="1">
    <location>
        <begin position="247"/>
        <end position="289"/>
    </location>
</feature>
<keyword evidence="3" id="KW-1185">Reference proteome</keyword>
<dbReference type="AlphaFoldDB" id="A0A9X0D1Y3"/>
<dbReference type="Proteomes" id="UP001163046">
    <property type="component" value="Unassembled WGS sequence"/>
</dbReference>
<comment type="caution">
    <text evidence="2">The sequence shown here is derived from an EMBL/GenBank/DDBJ whole genome shotgun (WGS) entry which is preliminary data.</text>
</comment>
<dbReference type="EMBL" id="MU825916">
    <property type="protein sequence ID" value="KAJ7382723.1"/>
    <property type="molecule type" value="Genomic_DNA"/>
</dbReference>